<feature type="transmembrane region" description="Helical" evidence="8">
    <location>
        <begin position="44"/>
        <end position="76"/>
    </location>
</feature>
<evidence type="ECO:0000256" key="7">
    <source>
        <dbReference type="ARBA" id="ARBA00023136"/>
    </source>
</evidence>
<dbReference type="PANTHER" id="PTHR34979">
    <property type="entry name" value="INNER MEMBRANE PROTEIN YGAZ"/>
    <property type="match status" value="1"/>
</dbReference>
<evidence type="ECO:0000313" key="9">
    <source>
        <dbReference type="EMBL" id="SMD01185.1"/>
    </source>
</evidence>
<dbReference type="Pfam" id="PF03591">
    <property type="entry name" value="AzlC"/>
    <property type="match status" value="1"/>
</dbReference>
<dbReference type="AlphaFoldDB" id="A0A1W2DUI3"/>
<feature type="transmembrane region" description="Helical" evidence="8">
    <location>
        <begin position="133"/>
        <end position="151"/>
    </location>
</feature>
<dbReference type="RefSeq" id="WP_084577341.1">
    <property type="nucleotide sequence ID" value="NZ_CP155572.1"/>
</dbReference>
<dbReference type="GO" id="GO:1903785">
    <property type="term" value="P:L-valine transmembrane transport"/>
    <property type="evidence" value="ECO:0007669"/>
    <property type="project" value="TreeGrafter"/>
</dbReference>
<keyword evidence="3" id="KW-0813">Transport</keyword>
<comment type="similarity">
    <text evidence="2">Belongs to the AzlC family.</text>
</comment>
<evidence type="ECO:0000256" key="8">
    <source>
        <dbReference type="SAM" id="Phobius"/>
    </source>
</evidence>
<evidence type="ECO:0000256" key="6">
    <source>
        <dbReference type="ARBA" id="ARBA00022989"/>
    </source>
</evidence>
<dbReference type="PANTHER" id="PTHR34979:SF1">
    <property type="entry name" value="INNER MEMBRANE PROTEIN YGAZ"/>
    <property type="match status" value="1"/>
</dbReference>
<name>A0A1W2DUI3_9FIRM</name>
<evidence type="ECO:0000256" key="1">
    <source>
        <dbReference type="ARBA" id="ARBA00004651"/>
    </source>
</evidence>
<dbReference type="OrthoDB" id="3177005at2"/>
<evidence type="ECO:0000256" key="5">
    <source>
        <dbReference type="ARBA" id="ARBA00022692"/>
    </source>
</evidence>
<keyword evidence="6 8" id="KW-1133">Transmembrane helix</keyword>
<proteinExistence type="inferred from homology"/>
<protein>
    <submittedName>
        <fullName evidence="9">4-azaleucine resistance probable transporter AzlC</fullName>
    </submittedName>
</protein>
<feature type="transmembrane region" description="Helical" evidence="8">
    <location>
        <begin position="12"/>
        <end position="32"/>
    </location>
</feature>
<comment type="subcellular location">
    <subcellularLocation>
        <location evidence="1">Cell membrane</location>
        <topology evidence="1">Multi-pass membrane protein</topology>
    </subcellularLocation>
</comment>
<sequence>MKDYVQGARESLPVMLGVAPFGITCGVMGLTAGLTPVETVLMSLLVFAGAAQFIGITMLGAGVTGWGLIVFTTLLINLRHLLMGASLAPHLLQLPLARQLLLSFTLTDEAYAITANRTAKEGYSADYQMGSSWALYFIWVMSTIVGVLVGSYIPDPLAWGLDFAMPATFLAMLMPRLTNHVSIAVCLVAAVTAVVGAAYLPGKWYIIAACIAASITGGLLEKEEDNHAI</sequence>
<evidence type="ECO:0000256" key="4">
    <source>
        <dbReference type="ARBA" id="ARBA00022475"/>
    </source>
</evidence>
<evidence type="ECO:0000313" key="10">
    <source>
        <dbReference type="Proteomes" id="UP000192738"/>
    </source>
</evidence>
<evidence type="ECO:0000256" key="3">
    <source>
        <dbReference type="ARBA" id="ARBA00022448"/>
    </source>
</evidence>
<evidence type="ECO:0000256" key="2">
    <source>
        <dbReference type="ARBA" id="ARBA00010735"/>
    </source>
</evidence>
<accession>A0A1W2DUI3</accession>
<feature type="transmembrane region" description="Helical" evidence="8">
    <location>
        <begin position="181"/>
        <end position="198"/>
    </location>
</feature>
<keyword evidence="10" id="KW-1185">Reference proteome</keyword>
<dbReference type="GO" id="GO:0005886">
    <property type="term" value="C:plasma membrane"/>
    <property type="evidence" value="ECO:0007669"/>
    <property type="project" value="UniProtKB-SubCell"/>
</dbReference>
<organism evidence="9 10">
    <name type="scientific">Sporomusa malonica</name>
    <dbReference type="NCBI Taxonomy" id="112901"/>
    <lineage>
        <taxon>Bacteria</taxon>
        <taxon>Bacillati</taxon>
        <taxon>Bacillota</taxon>
        <taxon>Negativicutes</taxon>
        <taxon>Selenomonadales</taxon>
        <taxon>Sporomusaceae</taxon>
        <taxon>Sporomusa</taxon>
    </lineage>
</organism>
<dbReference type="STRING" id="112901.SAMN04488500_11879"/>
<dbReference type="Proteomes" id="UP000192738">
    <property type="component" value="Unassembled WGS sequence"/>
</dbReference>
<dbReference type="EMBL" id="FWXI01000018">
    <property type="protein sequence ID" value="SMD01185.1"/>
    <property type="molecule type" value="Genomic_DNA"/>
</dbReference>
<keyword evidence="5 8" id="KW-0812">Transmembrane</keyword>
<keyword evidence="4" id="KW-1003">Cell membrane</keyword>
<dbReference type="InterPro" id="IPR011606">
    <property type="entry name" value="Brnchd-chn_aa_trnsp_permease"/>
</dbReference>
<gene>
    <name evidence="9" type="ORF">SAMN04488500_11879</name>
</gene>
<keyword evidence="7 8" id="KW-0472">Membrane</keyword>
<reference evidence="9 10" key="1">
    <citation type="submission" date="2017-04" db="EMBL/GenBank/DDBJ databases">
        <authorList>
            <person name="Afonso C.L."/>
            <person name="Miller P.J."/>
            <person name="Scott M.A."/>
            <person name="Spackman E."/>
            <person name="Goraichik I."/>
            <person name="Dimitrov K.M."/>
            <person name="Suarez D.L."/>
            <person name="Swayne D.E."/>
        </authorList>
    </citation>
    <scope>NUCLEOTIDE SEQUENCE [LARGE SCALE GENOMIC DNA]</scope>
    <source>
        <strain evidence="9 10">DSM 5090</strain>
    </source>
</reference>